<feature type="compositionally biased region" description="Basic and acidic residues" evidence="1">
    <location>
        <begin position="1"/>
        <end position="18"/>
    </location>
</feature>
<accession>A0AAV7L9U6</accession>
<keyword evidence="3" id="KW-1185">Reference proteome</keyword>
<evidence type="ECO:0000313" key="3">
    <source>
        <dbReference type="Proteomes" id="UP001066276"/>
    </source>
</evidence>
<evidence type="ECO:0000313" key="2">
    <source>
        <dbReference type="EMBL" id="KAJ1088376.1"/>
    </source>
</evidence>
<dbReference type="Proteomes" id="UP001066276">
    <property type="component" value="Chromosome 11"/>
</dbReference>
<sequence>MKDRNNEQEPRSHCENNRKAGTSHYKSHNTDTLIVPYLIAEEDGTPADMPVQDYPDDIDDELTNIRQQTLQDVLGTFQTPPSVTRRSTELAAITQDPPTTPIVRPASSNTPRTLTTLAPALRKL</sequence>
<protein>
    <submittedName>
        <fullName evidence="2">Uncharacterized protein</fullName>
    </submittedName>
</protein>
<proteinExistence type="predicted"/>
<name>A0AAV7L9U6_PLEWA</name>
<reference evidence="2" key="1">
    <citation type="journal article" date="2022" name="bioRxiv">
        <title>Sequencing and chromosome-scale assembly of the giantPleurodeles waltlgenome.</title>
        <authorList>
            <person name="Brown T."/>
            <person name="Elewa A."/>
            <person name="Iarovenko S."/>
            <person name="Subramanian E."/>
            <person name="Araus A.J."/>
            <person name="Petzold A."/>
            <person name="Susuki M."/>
            <person name="Suzuki K.-i.T."/>
            <person name="Hayashi T."/>
            <person name="Toyoda A."/>
            <person name="Oliveira C."/>
            <person name="Osipova E."/>
            <person name="Leigh N.D."/>
            <person name="Simon A."/>
            <person name="Yun M.H."/>
        </authorList>
    </citation>
    <scope>NUCLEOTIDE SEQUENCE</scope>
    <source>
        <strain evidence="2">20211129_DDA</strain>
        <tissue evidence="2">Liver</tissue>
    </source>
</reference>
<comment type="caution">
    <text evidence="2">The sequence shown here is derived from an EMBL/GenBank/DDBJ whole genome shotgun (WGS) entry which is preliminary data.</text>
</comment>
<dbReference type="AlphaFoldDB" id="A0AAV7L9U6"/>
<gene>
    <name evidence="2" type="ORF">NDU88_001533</name>
</gene>
<feature type="region of interest" description="Disordered" evidence="1">
    <location>
        <begin position="1"/>
        <end position="30"/>
    </location>
</feature>
<evidence type="ECO:0000256" key="1">
    <source>
        <dbReference type="SAM" id="MobiDB-lite"/>
    </source>
</evidence>
<organism evidence="2 3">
    <name type="scientific">Pleurodeles waltl</name>
    <name type="common">Iberian ribbed newt</name>
    <dbReference type="NCBI Taxonomy" id="8319"/>
    <lineage>
        <taxon>Eukaryota</taxon>
        <taxon>Metazoa</taxon>
        <taxon>Chordata</taxon>
        <taxon>Craniata</taxon>
        <taxon>Vertebrata</taxon>
        <taxon>Euteleostomi</taxon>
        <taxon>Amphibia</taxon>
        <taxon>Batrachia</taxon>
        <taxon>Caudata</taxon>
        <taxon>Salamandroidea</taxon>
        <taxon>Salamandridae</taxon>
        <taxon>Pleurodelinae</taxon>
        <taxon>Pleurodeles</taxon>
    </lineage>
</organism>
<dbReference type="EMBL" id="JANPWB010000015">
    <property type="protein sequence ID" value="KAJ1088376.1"/>
    <property type="molecule type" value="Genomic_DNA"/>
</dbReference>